<dbReference type="AlphaFoldDB" id="A0A0F9RGK3"/>
<comment type="caution">
    <text evidence="1">The sequence shown here is derived from an EMBL/GenBank/DDBJ whole genome shotgun (WGS) entry which is preliminary data.</text>
</comment>
<gene>
    <name evidence="1" type="ORF">LCGC14_0897190</name>
</gene>
<sequence length="71" mass="8178">MSENSVTKILCMMVLMLIISACDDSDTLKKVDKEHVWKQQTDMIDKAKNVEQLLNDAAIQRQKTIEQQVNQ</sequence>
<evidence type="ECO:0000313" key="1">
    <source>
        <dbReference type="EMBL" id="KKN24211.1"/>
    </source>
</evidence>
<accession>A0A0F9RGK3</accession>
<protein>
    <submittedName>
        <fullName evidence="1">Uncharacterized protein</fullName>
    </submittedName>
</protein>
<dbReference type="EMBL" id="LAZR01002901">
    <property type="protein sequence ID" value="KKN24211.1"/>
    <property type="molecule type" value="Genomic_DNA"/>
</dbReference>
<reference evidence="1" key="1">
    <citation type="journal article" date="2015" name="Nature">
        <title>Complex archaea that bridge the gap between prokaryotes and eukaryotes.</title>
        <authorList>
            <person name="Spang A."/>
            <person name="Saw J.H."/>
            <person name="Jorgensen S.L."/>
            <person name="Zaremba-Niedzwiedzka K."/>
            <person name="Martijn J."/>
            <person name="Lind A.E."/>
            <person name="van Eijk R."/>
            <person name="Schleper C."/>
            <person name="Guy L."/>
            <person name="Ettema T.J."/>
        </authorList>
    </citation>
    <scope>NUCLEOTIDE SEQUENCE</scope>
</reference>
<proteinExistence type="predicted"/>
<organism evidence="1">
    <name type="scientific">marine sediment metagenome</name>
    <dbReference type="NCBI Taxonomy" id="412755"/>
    <lineage>
        <taxon>unclassified sequences</taxon>
        <taxon>metagenomes</taxon>
        <taxon>ecological metagenomes</taxon>
    </lineage>
</organism>
<name>A0A0F9RGK3_9ZZZZ</name>